<dbReference type="InterPro" id="IPR002656">
    <property type="entry name" value="Acyl_transf_3_dom"/>
</dbReference>
<dbReference type="EMBL" id="CP139558">
    <property type="protein sequence ID" value="WPU95617.1"/>
    <property type="molecule type" value="Genomic_DNA"/>
</dbReference>
<feature type="transmembrane region" description="Helical" evidence="1">
    <location>
        <begin position="152"/>
        <end position="169"/>
    </location>
</feature>
<name>A0ABZ0TT22_9SPHI</name>
<keyword evidence="1" id="KW-1133">Transmembrane helix</keyword>
<gene>
    <name evidence="3" type="ORF">SNE25_08810</name>
</gene>
<feature type="domain" description="Acyltransferase 3" evidence="2">
    <location>
        <begin position="7"/>
        <end position="304"/>
    </location>
</feature>
<feature type="transmembrane region" description="Helical" evidence="1">
    <location>
        <begin position="204"/>
        <end position="221"/>
    </location>
</feature>
<dbReference type="GO" id="GO:0016746">
    <property type="term" value="F:acyltransferase activity"/>
    <property type="evidence" value="ECO:0007669"/>
    <property type="project" value="UniProtKB-KW"/>
</dbReference>
<feature type="transmembrane region" description="Helical" evidence="1">
    <location>
        <begin position="227"/>
        <end position="245"/>
    </location>
</feature>
<evidence type="ECO:0000313" key="3">
    <source>
        <dbReference type="EMBL" id="WPU95617.1"/>
    </source>
</evidence>
<feature type="transmembrane region" description="Helical" evidence="1">
    <location>
        <begin position="39"/>
        <end position="60"/>
    </location>
</feature>
<feature type="transmembrane region" description="Helical" evidence="1">
    <location>
        <begin position="175"/>
        <end position="192"/>
    </location>
</feature>
<dbReference type="PANTHER" id="PTHR23028">
    <property type="entry name" value="ACETYLTRANSFERASE"/>
    <property type="match status" value="1"/>
</dbReference>
<feature type="transmembrane region" description="Helical" evidence="1">
    <location>
        <begin position="126"/>
        <end position="145"/>
    </location>
</feature>
<organism evidence="3 4">
    <name type="scientific">Mucilaginibacter sabulilitoris</name>
    <dbReference type="NCBI Taxonomy" id="1173583"/>
    <lineage>
        <taxon>Bacteria</taxon>
        <taxon>Pseudomonadati</taxon>
        <taxon>Bacteroidota</taxon>
        <taxon>Sphingobacteriia</taxon>
        <taxon>Sphingobacteriales</taxon>
        <taxon>Sphingobacteriaceae</taxon>
        <taxon>Mucilaginibacter</taxon>
    </lineage>
</organism>
<dbReference type="PANTHER" id="PTHR23028:SF53">
    <property type="entry name" value="ACYL_TRANSF_3 DOMAIN-CONTAINING PROTEIN"/>
    <property type="match status" value="1"/>
</dbReference>
<feature type="transmembrane region" description="Helical" evidence="1">
    <location>
        <begin position="252"/>
        <end position="275"/>
    </location>
</feature>
<dbReference type="RefSeq" id="WP_321564723.1">
    <property type="nucleotide sequence ID" value="NZ_CP139558.1"/>
</dbReference>
<dbReference type="Proteomes" id="UP001324380">
    <property type="component" value="Chromosome"/>
</dbReference>
<keyword evidence="1" id="KW-0812">Transmembrane</keyword>
<keyword evidence="1" id="KW-0472">Membrane</keyword>
<proteinExistence type="predicted"/>
<keyword evidence="4" id="KW-1185">Reference proteome</keyword>
<dbReference type="InterPro" id="IPR050879">
    <property type="entry name" value="Acyltransferase_3"/>
</dbReference>
<dbReference type="Pfam" id="PF01757">
    <property type="entry name" value="Acyl_transf_3"/>
    <property type="match status" value="1"/>
</dbReference>
<reference evidence="3 4" key="1">
    <citation type="submission" date="2023-11" db="EMBL/GenBank/DDBJ databases">
        <title>Analysis of the Genomes of Mucilaginibacter gossypii cycad 4 and M. sabulilitoris SNA2: microbes with the potential for plant growth promotion.</title>
        <authorList>
            <person name="Hirsch A.M."/>
            <person name="Humm E."/>
            <person name="Rubbi M."/>
            <person name="Del Vecchio G."/>
            <person name="Ha S.M."/>
            <person name="Pellegrini M."/>
            <person name="Gunsalus R.P."/>
        </authorList>
    </citation>
    <scope>NUCLEOTIDE SEQUENCE [LARGE SCALE GENOMIC DNA]</scope>
    <source>
        <strain evidence="3 4">SNA2</strain>
    </source>
</reference>
<feature type="transmembrane region" description="Helical" evidence="1">
    <location>
        <begin position="287"/>
        <end position="308"/>
    </location>
</feature>
<keyword evidence="3" id="KW-0012">Acyltransferase</keyword>
<evidence type="ECO:0000259" key="2">
    <source>
        <dbReference type="Pfam" id="PF01757"/>
    </source>
</evidence>
<dbReference type="EC" id="2.3.-.-" evidence="3"/>
<keyword evidence="3" id="KW-0808">Transferase</keyword>
<evidence type="ECO:0000256" key="1">
    <source>
        <dbReference type="SAM" id="Phobius"/>
    </source>
</evidence>
<feature type="transmembrane region" description="Helical" evidence="1">
    <location>
        <begin position="9"/>
        <end position="27"/>
    </location>
</feature>
<protein>
    <submittedName>
        <fullName evidence="3">Acyltransferase</fullName>
        <ecNumber evidence="3">2.3.-.-</ecNumber>
    </submittedName>
</protein>
<accession>A0ABZ0TT22</accession>
<feature type="transmembrane region" description="Helical" evidence="1">
    <location>
        <begin position="80"/>
        <end position="97"/>
    </location>
</feature>
<sequence>MKRIKVLDVFRGLAALGVVIFHYTKYYRSIFDSDAPFFSYGYTGVSFFFIISGFVIFLTVKQSRSAGNFILRRFTRLYPTFWLCLLISTIVVRSIGLPGREVSWQASLINITMIPKCFGFAEVDGVYWSLLPEFFFYLFMAIIIFTKLSNKLFFWVLPWLTLCLIRQFIHFPPVISYFLNLNYGFYFISGIMFYQIKFTSGKKLHYHIIIFVSLLIYYLSAKSLTEAILITLFYAIFYLFIYDKLNWLGNKVFYFLGAISFPLYLIHQNIGYIIINYFKRYDSNFPIYWIILPVLINILIAAIISKYFEKPIIKVCRKYFELNANHQLPEMPKEDLYRNKAFEN</sequence>
<evidence type="ECO:0000313" key="4">
    <source>
        <dbReference type="Proteomes" id="UP001324380"/>
    </source>
</evidence>